<dbReference type="AlphaFoldDB" id="A0A6V7P2H1"/>
<proteinExistence type="predicted"/>
<evidence type="ECO:0000313" key="2">
    <source>
        <dbReference type="EMBL" id="CAD1824836.1"/>
    </source>
</evidence>
<evidence type="ECO:0000256" key="1">
    <source>
        <dbReference type="SAM" id="MobiDB-lite"/>
    </source>
</evidence>
<feature type="compositionally biased region" description="Basic and acidic residues" evidence="1">
    <location>
        <begin position="167"/>
        <end position="180"/>
    </location>
</feature>
<reference evidence="2" key="1">
    <citation type="submission" date="2020-07" db="EMBL/GenBank/DDBJ databases">
        <authorList>
            <person name="Lin J."/>
        </authorList>
    </citation>
    <scope>NUCLEOTIDE SEQUENCE</scope>
</reference>
<sequence>MWTVKYACLPSCSFAHACEGRSLQAGTPELAYATVARPCGIGCRSGLPWGVYTTTGPLGAAQAVLPWDRIFYDLLSIDLLVCRRLIYCRCMAGLFTYRICFRWYPGVTSGLPQIAEIVSATQETPTESIKQVYRGREARTRLAAARRQAHRRQVGAGDGGRSWRVSTGDRRRQERRAMMP</sequence>
<protein>
    <submittedName>
        <fullName evidence="2">Uncharacterized protein</fullName>
    </submittedName>
</protein>
<accession>A0A6V7P2H1</accession>
<dbReference type="EMBL" id="LR862144">
    <property type="protein sequence ID" value="CAD1824836.1"/>
    <property type="molecule type" value="Genomic_DNA"/>
</dbReference>
<feature type="region of interest" description="Disordered" evidence="1">
    <location>
        <begin position="149"/>
        <end position="180"/>
    </location>
</feature>
<organism evidence="2">
    <name type="scientific">Ananas comosus var. bracteatus</name>
    <name type="common">red pineapple</name>
    <dbReference type="NCBI Taxonomy" id="296719"/>
    <lineage>
        <taxon>Eukaryota</taxon>
        <taxon>Viridiplantae</taxon>
        <taxon>Streptophyta</taxon>
        <taxon>Embryophyta</taxon>
        <taxon>Tracheophyta</taxon>
        <taxon>Spermatophyta</taxon>
        <taxon>Magnoliopsida</taxon>
        <taxon>Liliopsida</taxon>
        <taxon>Poales</taxon>
        <taxon>Bromeliaceae</taxon>
        <taxon>Bromelioideae</taxon>
        <taxon>Ananas</taxon>
    </lineage>
</organism>
<name>A0A6V7P2H1_ANACO</name>
<gene>
    <name evidence="2" type="ORF">CB5_LOCUS8047</name>
</gene>